<name>A0ACC3DUE2_9PEZI</name>
<dbReference type="Proteomes" id="UP001186974">
    <property type="component" value="Unassembled WGS sequence"/>
</dbReference>
<keyword evidence="2" id="KW-1185">Reference proteome</keyword>
<gene>
    <name evidence="1" type="ORF">LTS18_002662</name>
</gene>
<sequence>MSLFAPANDEFWYWVCTPVVIAFSALLFIGMWSTKNHFEVEGRTVVITGGSQGMGRGVAHRLANKGANIVLVARDVEKLEAAINYLEGSVEQAKKENFHQPNSKNQRFHYISADVSKPEENERVIKEVTEWNNGTPPDIVWANAGSSRPTLFLDSSVEQLHAQMDINYWAAVYLAQAAMKSWLAPLLKDASSSAAPATAKLAKDEKGKLLPRHFVITSSVVSIVGLAGYSPYSPPKAALKNLSDCLRSELNLYSGAIAKNGDTIPEVKVNTVIPGTILTPGLENENKTKHPVTLMLENDDPHQTEDEVAAAAISSLESGEYLIATQWLGKAIRVSGLGGSPRNGWGIVDALFGWVANLVWLFVGPDMERKVYKWGKTNGVYKKD</sequence>
<reference evidence="1" key="1">
    <citation type="submission" date="2024-09" db="EMBL/GenBank/DDBJ databases">
        <title>Black Yeasts Isolated from many extreme environments.</title>
        <authorList>
            <person name="Coleine C."/>
            <person name="Stajich J.E."/>
            <person name="Selbmann L."/>
        </authorList>
    </citation>
    <scope>NUCLEOTIDE SEQUENCE</scope>
    <source>
        <strain evidence="1">CCFEE 5737</strain>
    </source>
</reference>
<evidence type="ECO:0000313" key="2">
    <source>
        <dbReference type="Proteomes" id="UP001186974"/>
    </source>
</evidence>
<proteinExistence type="predicted"/>
<protein>
    <submittedName>
        <fullName evidence="1">Uncharacterized protein</fullName>
    </submittedName>
</protein>
<evidence type="ECO:0000313" key="1">
    <source>
        <dbReference type="EMBL" id="KAK3080279.1"/>
    </source>
</evidence>
<dbReference type="EMBL" id="JAWDJW010000643">
    <property type="protein sequence ID" value="KAK3080279.1"/>
    <property type="molecule type" value="Genomic_DNA"/>
</dbReference>
<comment type="caution">
    <text evidence="1">The sequence shown here is derived from an EMBL/GenBank/DDBJ whole genome shotgun (WGS) entry which is preliminary data.</text>
</comment>
<accession>A0ACC3DUE2</accession>
<organism evidence="1 2">
    <name type="scientific">Coniosporium uncinatum</name>
    <dbReference type="NCBI Taxonomy" id="93489"/>
    <lineage>
        <taxon>Eukaryota</taxon>
        <taxon>Fungi</taxon>
        <taxon>Dikarya</taxon>
        <taxon>Ascomycota</taxon>
        <taxon>Pezizomycotina</taxon>
        <taxon>Dothideomycetes</taxon>
        <taxon>Dothideomycetes incertae sedis</taxon>
        <taxon>Coniosporium</taxon>
    </lineage>
</organism>